<evidence type="ECO:0008006" key="4">
    <source>
        <dbReference type="Google" id="ProtNLM"/>
    </source>
</evidence>
<evidence type="ECO:0000313" key="3">
    <source>
        <dbReference type="Proteomes" id="UP000251889"/>
    </source>
</evidence>
<evidence type="ECO:0000313" key="2">
    <source>
        <dbReference type="EMBL" id="RAV99924.1"/>
    </source>
</evidence>
<reference evidence="2 3" key="1">
    <citation type="submission" date="2018-06" db="EMBL/GenBank/DDBJ databases">
        <title>Chryseolinea flavus sp. nov., a member of the phylum Bacteroidetes isolated from soil.</title>
        <authorList>
            <person name="Li Y."/>
            <person name="Wang J."/>
        </authorList>
    </citation>
    <scope>NUCLEOTIDE SEQUENCE [LARGE SCALE GENOMIC DNA]</scope>
    <source>
        <strain evidence="2 3">SDU1-6</strain>
    </source>
</reference>
<dbReference type="EMBL" id="QMFY01000009">
    <property type="protein sequence ID" value="RAV99924.1"/>
    <property type="molecule type" value="Genomic_DNA"/>
</dbReference>
<dbReference type="AlphaFoldDB" id="A0A364XZW8"/>
<dbReference type="Pfam" id="PF20077">
    <property type="entry name" value="CcmD_alt"/>
    <property type="match status" value="1"/>
</dbReference>
<sequence>MDSLTLRSPSITKVDSATSVVKKSEFIEMADRLRADGKIYVVVAIILTILGGVLTYLILLDRKIGKLEKALKNR</sequence>
<keyword evidence="1" id="KW-0472">Membrane</keyword>
<organism evidence="2 3">
    <name type="scientific">Pseudochryseolinea flava</name>
    <dbReference type="NCBI Taxonomy" id="2059302"/>
    <lineage>
        <taxon>Bacteria</taxon>
        <taxon>Pseudomonadati</taxon>
        <taxon>Bacteroidota</taxon>
        <taxon>Cytophagia</taxon>
        <taxon>Cytophagales</taxon>
        <taxon>Fulvivirgaceae</taxon>
        <taxon>Pseudochryseolinea</taxon>
    </lineage>
</organism>
<proteinExistence type="predicted"/>
<accession>A0A364XZW8</accession>
<comment type="caution">
    <text evidence="2">The sequence shown here is derived from an EMBL/GenBank/DDBJ whole genome shotgun (WGS) entry which is preliminary data.</text>
</comment>
<protein>
    <recommendedName>
        <fullName evidence="4">CcmD family protein</fullName>
    </recommendedName>
</protein>
<gene>
    <name evidence="2" type="ORF">DQQ10_16970</name>
</gene>
<keyword evidence="3" id="KW-1185">Reference proteome</keyword>
<evidence type="ECO:0000256" key="1">
    <source>
        <dbReference type="SAM" id="Phobius"/>
    </source>
</evidence>
<keyword evidence="1" id="KW-1133">Transmembrane helix</keyword>
<keyword evidence="1" id="KW-0812">Transmembrane</keyword>
<dbReference type="OrthoDB" id="886941at2"/>
<dbReference type="Proteomes" id="UP000251889">
    <property type="component" value="Unassembled WGS sequence"/>
</dbReference>
<name>A0A364XZW8_9BACT</name>
<feature type="transmembrane region" description="Helical" evidence="1">
    <location>
        <begin position="39"/>
        <end position="59"/>
    </location>
</feature>